<organism evidence="1 2">
    <name type="scientific">Trichoderma asperellum (strain ATCC 204424 / CBS 433.97 / NBRC 101777)</name>
    <dbReference type="NCBI Taxonomy" id="1042311"/>
    <lineage>
        <taxon>Eukaryota</taxon>
        <taxon>Fungi</taxon>
        <taxon>Dikarya</taxon>
        <taxon>Ascomycota</taxon>
        <taxon>Pezizomycotina</taxon>
        <taxon>Sordariomycetes</taxon>
        <taxon>Hypocreomycetidae</taxon>
        <taxon>Hypocreales</taxon>
        <taxon>Hypocreaceae</taxon>
        <taxon>Trichoderma</taxon>
    </lineage>
</organism>
<gene>
    <name evidence="1" type="ORF">M441DRAFT_57277</name>
</gene>
<sequence>MSFIAHICADRLVKSYAGLVDTCGQAVIEMLQAGIVPMGAVKPFEVPTCEPT</sequence>
<keyword evidence="2" id="KW-1185">Reference proteome</keyword>
<dbReference type="AlphaFoldDB" id="A0A2T3ZCR7"/>
<accession>A0A2T3ZCR7</accession>
<protein>
    <submittedName>
        <fullName evidence="1">Uncharacterized protein</fullName>
    </submittedName>
</protein>
<name>A0A2T3ZCR7_TRIA4</name>
<proteinExistence type="predicted"/>
<evidence type="ECO:0000313" key="2">
    <source>
        <dbReference type="Proteomes" id="UP000240493"/>
    </source>
</evidence>
<reference evidence="1 2" key="1">
    <citation type="submission" date="2016-07" db="EMBL/GenBank/DDBJ databases">
        <title>Multiple horizontal gene transfer events from other fungi enriched the ability of initially mycotrophic Trichoderma (Ascomycota) to feed on dead plant biomass.</title>
        <authorList>
            <consortium name="DOE Joint Genome Institute"/>
            <person name="Aerts A."/>
            <person name="Atanasova L."/>
            <person name="Chenthamara K."/>
            <person name="Zhang J."/>
            <person name="Grujic M."/>
            <person name="Henrissat B."/>
            <person name="Kuo A."/>
            <person name="Salamov A."/>
            <person name="Lipzen A."/>
            <person name="Labutti K."/>
            <person name="Barry K."/>
            <person name="Miao Y."/>
            <person name="Rahimi M.J."/>
            <person name="Shen Q."/>
            <person name="Grigoriev I.V."/>
            <person name="Kubicek C.P."/>
            <person name="Druzhinina I.S."/>
        </authorList>
    </citation>
    <scope>NUCLEOTIDE SEQUENCE [LARGE SCALE GENOMIC DNA]</scope>
    <source>
        <strain evidence="1 2">CBS 433.97</strain>
    </source>
</reference>
<dbReference type="EMBL" id="KZ679260">
    <property type="protein sequence ID" value="PTB42570.1"/>
    <property type="molecule type" value="Genomic_DNA"/>
</dbReference>
<dbReference type="OrthoDB" id="1523883at2759"/>
<dbReference type="Proteomes" id="UP000240493">
    <property type="component" value="Unassembled WGS sequence"/>
</dbReference>
<evidence type="ECO:0000313" key="1">
    <source>
        <dbReference type="EMBL" id="PTB42570.1"/>
    </source>
</evidence>